<protein>
    <submittedName>
        <fullName evidence="4">Uncharacterized protein</fullName>
    </submittedName>
</protein>
<evidence type="ECO:0000256" key="1">
    <source>
        <dbReference type="SAM" id="MobiDB-lite"/>
    </source>
</evidence>
<comment type="caution">
    <text evidence="4">The sequence shown here is derived from an EMBL/GenBank/DDBJ whole genome shotgun (WGS) entry which is preliminary data.</text>
</comment>
<evidence type="ECO:0000313" key="4">
    <source>
        <dbReference type="EMBL" id="PAD77278.1"/>
    </source>
</evidence>
<feature type="transmembrane region" description="Helical" evidence="2">
    <location>
        <begin position="43"/>
        <end position="65"/>
    </location>
</feature>
<name>A0A268EVX1_9BACL</name>
<organism evidence="4 5">
    <name type="scientific">Paenibacillus campinasensis</name>
    <dbReference type="NCBI Taxonomy" id="66347"/>
    <lineage>
        <taxon>Bacteria</taxon>
        <taxon>Bacillati</taxon>
        <taxon>Bacillota</taxon>
        <taxon>Bacilli</taxon>
        <taxon>Bacillales</taxon>
        <taxon>Paenibacillaceae</taxon>
        <taxon>Paenibacillus</taxon>
    </lineage>
</organism>
<dbReference type="Proteomes" id="UP000215596">
    <property type="component" value="Unassembled WGS sequence"/>
</dbReference>
<dbReference type="EMBL" id="WOAA01000015">
    <property type="protein sequence ID" value="MUG67566.1"/>
    <property type="molecule type" value="Genomic_DNA"/>
</dbReference>
<feature type="transmembrane region" description="Helical" evidence="2">
    <location>
        <begin position="261"/>
        <end position="284"/>
    </location>
</feature>
<feature type="transmembrane region" description="Helical" evidence="2">
    <location>
        <begin position="296"/>
        <end position="315"/>
    </location>
</feature>
<keyword evidence="2" id="KW-0472">Membrane</keyword>
<proteinExistence type="predicted"/>
<dbReference type="Proteomes" id="UP000435177">
    <property type="component" value="Unassembled WGS sequence"/>
</dbReference>
<dbReference type="AlphaFoldDB" id="A0A268EVX1"/>
<feature type="transmembrane region" description="Helical" evidence="2">
    <location>
        <begin position="349"/>
        <end position="372"/>
    </location>
</feature>
<keyword evidence="2" id="KW-0812">Transmembrane</keyword>
<feature type="transmembrane region" description="Helical" evidence="2">
    <location>
        <begin position="17"/>
        <end position="37"/>
    </location>
</feature>
<sequence>MSEILLEQKERKMRPQWWVLTFSVYVIGLLIGAGLMIGPLFLVVMFPSIGIYLTLLAIPLGVYIFRKVLSALQGRIWVNTHLSEYLLYDDRVEYTVWDPKVREKKEGVVPLSAVTELYYGMHVFHYNYTYRPTKLNEPLQQLELLPMLYLVHHHQFQRQMLAIPFTNVVEANRWLEIVAKEEKPLWLTSVTSLCDYYVGDVPEELSGDIHLERARFDGNIDVAYRPYMAKITQQQAEEAAKQRPPEEQRQRLKEEQKKRRAFPGIGRLAWLVFPLQYAGGLLVVRLAAEGKINPEGLALPLLLIGVCGLLFFLLVKWMKWPQILIYAVVSLISFLFVDTSEVETDPSYVASSMLLGISVFSPLLLSVIYVIVRSIRSLREGRKHADDSGVPS</sequence>
<evidence type="ECO:0000313" key="5">
    <source>
        <dbReference type="Proteomes" id="UP000215596"/>
    </source>
</evidence>
<keyword evidence="2" id="KW-1133">Transmembrane helix</keyword>
<evidence type="ECO:0000313" key="3">
    <source>
        <dbReference type="EMBL" id="MUG67566.1"/>
    </source>
</evidence>
<evidence type="ECO:0000313" key="6">
    <source>
        <dbReference type="Proteomes" id="UP000435177"/>
    </source>
</evidence>
<dbReference type="OrthoDB" id="2521336at2"/>
<gene>
    <name evidence="4" type="ORF">CHH67_09720</name>
    <name evidence="3" type="ORF">GNP94_16375</name>
</gene>
<evidence type="ECO:0000256" key="2">
    <source>
        <dbReference type="SAM" id="Phobius"/>
    </source>
</evidence>
<reference evidence="3 6" key="2">
    <citation type="submission" date="2019-11" db="EMBL/GenBank/DDBJ databases">
        <title>Draft genome sequences of five Paenibacillus species of dairy origin.</title>
        <authorList>
            <person name="Olajide A.M."/>
            <person name="Chen S."/>
            <person name="Lapointe G."/>
        </authorList>
    </citation>
    <scope>NUCLEOTIDE SEQUENCE [LARGE SCALE GENOMIC DNA]</scope>
    <source>
        <strain evidence="3 6">3CS1</strain>
    </source>
</reference>
<feature type="transmembrane region" description="Helical" evidence="2">
    <location>
        <begin position="320"/>
        <end position="337"/>
    </location>
</feature>
<keyword evidence="6" id="KW-1185">Reference proteome</keyword>
<dbReference type="RefSeq" id="WP_095264977.1">
    <property type="nucleotide sequence ID" value="NZ_NPBY01000030.1"/>
</dbReference>
<dbReference type="EMBL" id="NPBY01000030">
    <property type="protein sequence ID" value="PAD77278.1"/>
    <property type="molecule type" value="Genomic_DNA"/>
</dbReference>
<accession>A0A268EVX1</accession>
<feature type="region of interest" description="Disordered" evidence="1">
    <location>
        <begin position="235"/>
        <end position="258"/>
    </location>
</feature>
<reference evidence="4 5" key="1">
    <citation type="submission" date="2017-07" db="EMBL/GenBank/DDBJ databases">
        <title>Isolation and whole genome analysis of endospore-forming bacteria from heroin.</title>
        <authorList>
            <person name="Kalinowski J."/>
            <person name="Ahrens B."/>
            <person name="Al-Dilaimi A."/>
            <person name="Winkler A."/>
            <person name="Wibberg D."/>
            <person name="Schleenbecker U."/>
            <person name="Ruckert C."/>
            <person name="Wolfel R."/>
            <person name="Grass G."/>
        </authorList>
    </citation>
    <scope>NUCLEOTIDE SEQUENCE [LARGE SCALE GENOMIC DNA]</scope>
    <source>
        <strain evidence="4 5">7537-G1</strain>
    </source>
</reference>
<feature type="compositionally biased region" description="Basic and acidic residues" evidence="1">
    <location>
        <begin position="238"/>
        <end position="257"/>
    </location>
</feature>